<feature type="compositionally biased region" description="Low complexity" evidence="5">
    <location>
        <begin position="39"/>
        <end position="49"/>
    </location>
</feature>
<dbReference type="PROSITE" id="PS50011">
    <property type="entry name" value="PROTEIN_KINASE_DOM"/>
    <property type="match status" value="1"/>
</dbReference>
<evidence type="ECO:0000256" key="4">
    <source>
        <dbReference type="RuleBase" id="RU000304"/>
    </source>
</evidence>
<evidence type="ECO:0000313" key="8">
    <source>
        <dbReference type="Proteomes" id="UP001530315"/>
    </source>
</evidence>
<comment type="similarity">
    <text evidence="4">Belongs to the protein kinase superfamily.</text>
</comment>
<dbReference type="PROSITE" id="PS00107">
    <property type="entry name" value="PROTEIN_KINASE_ATP"/>
    <property type="match status" value="1"/>
</dbReference>
<name>A0ABD3NZ69_9STRA</name>
<dbReference type="CDD" id="cd14008">
    <property type="entry name" value="STKc_LKB1_CaMKK"/>
    <property type="match status" value="1"/>
</dbReference>
<keyword evidence="2 3" id="KW-0067">ATP-binding</keyword>
<feature type="binding site" evidence="3">
    <location>
        <position position="236"/>
    </location>
    <ligand>
        <name>ATP</name>
        <dbReference type="ChEBI" id="CHEBI:30616"/>
    </ligand>
</feature>
<dbReference type="SMART" id="SM00220">
    <property type="entry name" value="S_TKc"/>
    <property type="match status" value="1"/>
</dbReference>
<dbReference type="GO" id="GO:0005524">
    <property type="term" value="F:ATP binding"/>
    <property type="evidence" value="ECO:0007669"/>
    <property type="project" value="UniProtKB-UniRule"/>
</dbReference>
<reference evidence="7 8" key="1">
    <citation type="submission" date="2024-10" db="EMBL/GenBank/DDBJ databases">
        <title>Updated reference genomes for cyclostephanoid diatoms.</title>
        <authorList>
            <person name="Roberts W.R."/>
            <person name="Alverson A.J."/>
        </authorList>
    </citation>
    <scope>NUCLEOTIDE SEQUENCE [LARGE SCALE GENOMIC DNA]</scope>
    <source>
        <strain evidence="7 8">AJA276-08</strain>
    </source>
</reference>
<keyword evidence="4" id="KW-0808">Transferase</keyword>
<dbReference type="PROSITE" id="PS00108">
    <property type="entry name" value="PROTEIN_KINASE_ST"/>
    <property type="match status" value="1"/>
</dbReference>
<evidence type="ECO:0000256" key="2">
    <source>
        <dbReference type="ARBA" id="ARBA00022840"/>
    </source>
</evidence>
<evidence type="ECO:0000313" key="7">
    <source>
        <dbReference type="EMBL" id="KAL3780791.1"/>
    </source>
</evidence>
<evidence type="ECO:0000256" key="5">
    <source>
        <dbReference type="SAM" id="MobiDB-lite"/>
    </source>
</evidence>
<dbReference type="EMBL" id="JALLAZ020001097">
    <property type="protein sequence ID" value="KAL3780791.1"/>
    <property type="molecule type" value="Genomic_DNA"/>
</dbReference>
<dbReference type="GO" id="GO:0004674">
    <property type="term" value="F:protein serine/threonine kinase activity"/>
    <property type="evidence" value="ECO:0007669"/>
    <property type="project" value="UniProtKB-KW"/>
</dbReference>
<organism evidence="7 8">
    <name type="scientific">Stephanodiscus triporus</name>
    <dbReference type="NCBI Taxonomy" id="2934178"/>
    <lineage>
        <taxon>Eukaryota</taxon>
        <taxon>Sar</taxon>
        <taxon>Stramenopiles</taxon>
        <taxon>Ochrophyta</taxon>
        <taxon>Bacillariophyta</taxon>
        <taxon>Coscinodiscophyceae</taxon>
        <taxon>Thalassiosirophycidae</taxon>
        <taxon>Stephanodiscales</taxon>
        <taxon>Stephanodiscaceae</taxon>
        <taxon>Stephanodiscus</taxon>
    </lineage>
</organism>
<keyword evidence="1 3" id="KW-0547">Nucleotide-binding</keyword>
<dbReference type="InterPro" id="IPR008271">
    <property type="entry name" value="Ser/Thr_kinase_AS"/>
</dbReference>
<dbReference type="InterPro" id="IPR017441">
    <property type="entry name" value="Protein_kinase_ATP_BS"/>
</dbReference>
<dbReference type="Gene3D" id="1.10.510.10">
    <property type="entry name" value="Transferase(Phosphotransferase) domain 1"/>
    <property type="match status" value="1"/>
</dbReference>
<dbReference type="InterPro" id="IPR000719">
    <property type="entry name" value="Prot_kinase_dom"/>
</dbReference>
<comment type="caution">
    <text evidence="7">The sequence shown here is derived from an EMBL/GenBank/DDBJ whole genome shotgun (WGS) entry which is preliminary data.</text>
</comment>
<accession>A0ABD3NZ69</accession>
<dbReference type="AlphaFoldDB" id="A0ABD3NZ69"/>
<keyword evidence="8" id="KW-1185">Reference proteome</keyword>
<dbReference type="SUPFAM" id="SSF56112">
    <property type="entry name" value="Protein kinase-like (PK-like)"/>
    <property type="match status" value="1"/>
</dbReference>
<evidence type="ECO:0000256" key="1">
    <source>
        <dbReference type="ARBA" id="ARBA00022741"/>
    </source>
</evidence>
<proteinExistence type="inferred from homology"/>
<feature type="compositionally biased region" description="Basic and acidic residues" evidence="5">
    <location>
        <begin position="1"/>
        <end position="21"/>
    </location>
</feature>
<dbReference type="Pfam" id="PF00069">
    <property type="entry name" value="Pkinase"/>
    <property type="match status" value="1"/>
</dbReference>
<evidence type="ECO:0000259" key="6">
    <source>
        <dbReference type="PROSITE" id="PS50011"/>
    </source>
</evidence>
<sequence length="499" mass="55363">MGCFHSKQEDIAGEVGRRESSSSELSLDNAIPSTGRVGISPSPITTSSSSDEDSIGPRLENSIRHRSPIETSAAEFKDEWSVESIELNDDAPPRRPEIPDAASCSNQSMDDFLCDESVVDWLAESNALLLSEPAVISCRPGQHPIVAGGFNLDDILSGTERERRGDEEGHVVKDTRRVERRHAPLPIDKPSATSGSWLTNRYVVNDYIVLSEIGKGAHADVRLCKHKITNEIYAVKIMNRRLLGAKFVDVQKEVAIMKTLIHPNILRLYEVLDDAKGACVRFEILYAPTYSTPKNHDIDTPLSVDKVYLIMELAHRGDLMKVSRTNILTDEHLRNITRQIVNGLQYLHDNFITHNDLKPSNILLTNDGTVKIADFGVSRFGRVRMDSGGTPAFMAPEVVSGEPHDGRLADCYALGATIYCVKFGNPPFVGAGRGGRDQRLRDLYDKIRHSSLSVPDPVDGRLKDLLTRLMAKDPTERIRLSDAAGHSWLRNDDPDHNMS</sequence>
<keyword evidence="4" id="KW-0723">Serine/threonine-protein kinase</keyword>
<dbReference type="PANTHER" id="PTHR24346">
    <property type="entry name" value="MAP/MICROTUBULE AFFINITY-REGULATING KINASE"/>
    <property type="match status" value="1"/>
</dbReference>
<dbReference type="PANTHER" id="PTHR24346:SF77">
    <property type="entry name" value="SERINE THREONINE PROTEIN KINASE"/>
    <property type="match status" value="1"/>
</dbReference>
<keyword evidence="4" id="KW-0418">Kinase</keyword>
<feature type="domain" description="Protein kinase" evidence="6">
    <location>
        <begin position="207"/>
        <end position="489"/>
    </location>
</feature>
<protein>
    <recommendedName>
        <fullName evidence="6">Protein kinase domain-containing protein</fullName>
    </recommendedName>
</protein>
<evidence type="ECO:0000256" key="3">
    <source>
        <dbReference type="PROSITE-ProRule" id="PRU10141"/>
    </source>
</evidence>
<dbReference type="Proteomes" id="UP001530315">
    <property type="component" value="Unassembled WGS sequence"/>
</dbReference>
<dbReference type="InterPro" id="IPR011009">
    <property type="entry name" value="Kinase-like_dom_sf"/>
</dbReference>
<gene>
    <name evidence="7" type="ORF">ACHAW5_004904</name>
</gene>
<feature type="region of interest" description="Disordered" evidence="5">
    <location>
        <begin position="1"/>
        <end position="70"/>
    </location>
</feature>